<dbReference type="EMBL" id="HBHI01008140">
    <property type="protein sequence ID" value="CAD9661350.1"/>
    <property type="molecule type" value="Transcribed_RNA"/>
</dbReference>
<sequence length="135" mass="15820">MTSLLKADQGLIVFAARWRKPDEERAFFETMEKSGFEFVLVKDYLSQQSSIAISEDEKNEEAVIEIFENDLSWKEFGLESSEKSKKYFSEMKVNVAGTMIPLGEIQENDIEEMDEDDFDTYEMRYIQMYVGYKAQ</sequence>
<protein>
    <submittedName>
        <fullName evidence="1">Uncharacterized protein</fullName>
    </submittedName>
</protein>
<accession>A0A7S2R5I2</accession>
<organism evidence="1">
    <name type="scientific">Eucampia antarctica</name>
    <dbReference type="NCBI Taxonomy" id="49252"/>
    <lineage>
        <taxon>Eukaryota</taxon>
        <taxon>Sar</taxon>
        <taxon>Stramenopiles</taxon>
        <taxon>Ochrophyta</taxon>
        <taxon>Bacillariophyta</taxon>
        <taxon>Mediophyceae</taxon>
        <taxon>Biddulphiophycidae</taxon>
        <taxon>Hemiaulales</taxon>
        <taxon>Hemiaulaceae</taxon>
        <taxon>Eucampia</taxon>
    </lineage>
</organism>
<dbReference type="AlphaFoldDB" id="A0A7S2R5I2"/>
<evidence type="ECO:0000313" key="1">
    <source>
        <dbReference type="EMBL" id="CAD9661350.1"/>
    </source>
</evidence>
<name>A0A7S2R5I2_9STRA</name>
<reference evidence="1" key="1">
    <citation type="submission" date="2021-01" db="EMBL/GenBank/DDBJ databases">
        <authorList>
            <person name="Corre E."/>
            <person name="Pelletier E."/>
            <person name="Niang G."/>
            <person name="Scheremetjew M."/>
            <person name="Finn R."/>
            <person name="Kale V."/>
            <person name="Holt S."/>
            <person name="Cochrane G."/>
            <person name="Meng A."/>
            <person name="Brown T."/>
            <person name="Cohen L."/>
        </authorList>
    </citation>
    <scope>NUCLEOTIDE SEQUENCE</scope>
    <source>
        <strain evidence="1">CCMP1452</strain>
    </source>
</reference>
<proteinExistence type="predicted"/>
<gene>
    <name evidence="1" type="ORF">EANT1437_LOCUS4198</name>
</gene>